<dbReference type="RefSeq" id="WP_258779201.1">
    <property type="nucleotide sequence ID" value="NZ_JANUGP010000010.1"/>
</dbReference>
<dbReference type="EMBL" id="JANUGP010000010">
    <property type="protein sequence ID" value="MCS0602695.1"/>
    <property type="molecule type" value="Genomic_DNA"/>
</dbReference>
<proteinExistence type="predicted"/>
<accession>A0ABT2B2E5</accession>
<feature type="region of interest" description="Disordered" evidence="1">
    <location>
        <begin position="1"/>
        <end position="31"/>
    </location>
</feature>
<gene>
    <name evidence="2" type="ORF">NX794_15960</name>
</gene>
<keyword evidence="3" id="KW-1185">Reference proteome</keyword>
<protein>
    <submittedName>
        <fullName evidence="2">Uncharacterized protein</fullName>
    </submittedName>
</protein>
<dbReference type="Proteomes" id="UP001205612">
    <property type="component" value="Unassembled WGS sequence"/>
</dbReference>
<name>A0ABT2B2E5_9ACTN</name>
<evidence type="ECO:0000256" key="1">
    <source>
        <dbReference type="SAM" id="MobiDB-lite"/>
    </source>
</evidence>
<evidence type="ECO:0000313" key="2">
    <source>
        <dbReference type="EMBL" id="MCS0602695.1"/>
    </source>
</evidence>
<reference evidence="2 3" key="1">
    <citation type="submission" date="2022-08" db="EMBL/GenBank/DDBJ databases">
        <authorList>
            <person name="Somphong A."/>
            <person name="Phongsopitanun W."/>
        </authorList>
    </citation>
    <scope>NUCLEOTIDE SEQUENCE [LARGE SCALE GENOMIC DNA]</scope>
    <source>
        <strain evidence="2 3">LP11</strain>
    </source>
</reference>
<sequence length="134" mass="13580">MPEHDVTGSAPRCASAFPDERRERTARRRAGAPLLRSICTRSRDAAADAAGAGADAWAGVPAPRVPAIAPLRAGFAAPAGDATPSADRVASNVRPAMARTIVRLGLGLGPVLTRASRSGQGVVVSRAAHGVGAR</sequence>
<organism evidence="2 3">
    <name type="scientific">Streptomyces pyxinicus</name>
    <dbReference type="NCBI Taxonomy" id="2970331"/>
    <lineage>
        <taxon>Bacteria</taxon>
        <taxon>Bacillati</taxon>
        <taxon>Actinomycetota</taxon>
        <taxon>Actinomycetes</taxon>
        <taxon>Kitasatosporales</taxon>
        <taxon>Streptomycetaceae</taxon>
        <taxon>Streptomyces</taxon>
    </lineage>
</organism>
<evidence type="ECO:0000313" key="3">
    <source>
        <dbReference type="Proteomes" id="UP001205612"/>
    </source>
</evidence>
<comment type="caution">
    <text evidence="2">The sequence shown here is derived from an EMBL/GenBank/DDBJ whole genome shotgun (WGS) entry which is preliminary data.</text>
</comment>